<proteinExistence type="predicted"/>
<protein>
    <submittedName>
        <fullName evidence="1">Uncharacterized protein</fullName>
    </submittedName>
</protein>
<evidence type="ECO:0000313" key="2">
    <source>
        <dbReference type="Proteomes" id="UP000639643"/>
    </source>
</evidence>
<gene>
    <name evidence="1" type="ORF">CMUS01_03510</name>
</gene>
<sequence>MLDDLIRVPGLNRNLEFKLRSRASVPRFRVPAEDGVGLDFWTFSVDSGSAQLPTGPSRHLGAPLPPSSPHRLASHLYSPEVCIPGGWHASSVPDRLRESPCGLDGVPESFRVVVGTLDATPRSYETVAEPALLAVRSPKYNPKA</sequence>
<dbReference type="Proteomes" id="UP000639643">
    <property type="component" value="Unassembled WGS sequence"/>
</dbReference>
<name>A0A8H6U611_9PEZI</name>
<evidence type="ECO:0000313" key="1">
    <source>
        <dbReference type="EMBL" id="KAF6841586.1"/>
    </source>
</evidence>
<dbReference type="EMBL" id="WIGM01000085">
    <property type="protein sequence ID" value="KAF6841586.1"/>
    <property type="molecule type" value="Genomic_DNA"/>
</dbReference>
<accession>A0A8H6U611</accession>
<dbReference type="AlphaFoldDB" id="A0A8H6U611"/>
<reference evidence="1" key="1">
    <citation type="journal article" date="2020" name="Phytopathology">
        <title>Genome Sequence Resources of Colletotrichum truncatum, C. plurivorum, C. musicola, and C. sojae: Four Species Pathogenic to Soybean (Glycine max).</title>
        <authorList>
            <person name="Rogerio F."/>
            <person name="Boufleur T.R."/>
            <person name="Ciampi-Guillardi M."/>
            <person name="Sukno S.A."/>
            <person name="Thon M.R."/>
            <person name="Massola Junior N.S."/>
            <person name="Baroncelli R."/>
        </authorList>
    </citation>
    <scope>NUCLEOTIDE SEQUENCE</scope>
    <source>
        <strain evidence="1">LFN0074</strain>
    </source>
</reference>
<keyword evidence="2" id="KW-1185">Reference proteome</keyword>
<comment type="caution">
    <text evidence="1">The sequence shown here is derived from an EMBL/GenBank/DDBJ whole genome shotgun (WGS) entry which is preliminary data.</text>
</comment>
<organism evidence="1 2">
    <name type="scientific">Colletotrichum musicola</name>
    <dbReference type="NCBI Taxonomy" id="2175873"/>
    <lineage>
        <taxon>Eukaryota</taxon>
        <taxon>Fungi</taxon>
        <taxon>Dikarya</taxon>
        <taxon>Ascomycota</taxon>
        <taxon>Pezizomycotina</taxon>
        <taxon>Sordariomycetes</taxon>
        <taxon>Hypocreomycetidae</taxon>
        <taxon>Glomerellales</taxon>
        <taxon>Glomerellaceae</taxon>
        <taxon>Colletotrichum</taxon>
        <taxon>Colletotrichum orchidearum species complex</taxon>
    </lineage>
</organism>